<evidence type="ECO:0000259" key="2">
    <source>
        <dbReference type="Pfam" id="PF13239"/>
    </source>
</evidence>
<keyword evidence="1" id="KW-0812">Transmembrane</keyword>
<evidence type="ECO:0000313" key="3">
    <source>
        <dbReference type="EMBL" id="MCJ0762455.1"/>
    </source>
</evidence>
<protein>
    <submittedName>
        <fullName evidence="3">2TM domain-containing protein</fullName>
    </submittedName>
</protein>
<dbReference type="AlphaFoldDB" id="A0A9X2AM88"/>
<feature type="transmembrane region" description="Helical" evidence="1">
    <location>
        <begin position="52"/>
        <end position="74"/>
    </location>
</feature>
<proteinExistence type="predicted"/>
<sequence length="98" mass="10901">MSTTARLNADEIERLARKRAGVRMGWYIHALVFIAVNTLLTALSLASGRHWAIFPALGWGLGLLIHGVVVFLALPGGGLHERLLQQERARLAHQRDPW</sequence>
<reference evidence="3" key="1">
    <citation type="submission" date="2022-03" db="EMBL/GenBank/DDBJ databases">
        <authorList>
            <person name="Woo C.Y."/>
        </authorList>
    </citation>
    <scope>NUCLEOTIDE SEQUENCE</scope>
    <source>
        <strain evidence="3">CYS-02</strain>
    </source>
</reference>
<dbReference type="InterPro" id="IPR025698">
    <property type="entry name" value="2TM_dom"/>
</dbReference>
<feature type="domain" description="2TM" evidence="2">
    <location>
        <begin position="16"/>
        <end position="72"/>
    </location>
</feature>
<keyword evidence="1" id="KW-1133">Transmembrane helix</keyword>
<dbReference type="Pfam" id="PF13239">
    <property type="entry name" value="2TM"/>
    <property type="match status" value="1"/>
</dbReference>
<name>A0A9X2AM88_9BURK</name>
<gene>
    <name evidence="3" type="ORF">MMF98_04450</name>
</gene>
<dbReference type="EMBL" id="JALGBI010000001">
    <property type="protein sequence ID" value="MCJ0762455.1"/>
    <property type="molecule type" value="Genomic_DNA"/>
</dbReference>
<dbReference type="Proteomes" id="UP001139447">
    <property type="component" value="Unassembled WGS sequence"/>
</dbReference>
<organism evidence="3 4">
    <name type="scientific">Variovorax terrae</name>
    <dbReference type="NCBI Taxonomy" id="2923278"/>
    <lineage>
        <taxon>Bacteria</taxon>
        <taxon>Pseudomonadati</taxon>
        <taxon>Pseudomonadota</taxon>
        <taxon>Betaproteobacteria</taxon>
        <taxon>Burkholderiales</taxon>
        <taxon>Comamonadaceae</taxon>
        <taxon>Variovorax</taxon>
    </lineage>
</organism>
<evidence type="ECO:0000313" key="4">
    <source>
        <dbReference type="Proteomes" id="UP001139447"/>
    </source>
</evidence>
<evidence type="ECO:0000256" key="1">
    <source>
        <dbReference type="SAM" id="Phobius"/>
    </source>
</evidence>
<keyword evidence="1" id="KW-0472">Membrane</keyword>
<keyword evidence="4" id="KW-1185">Reference proteome</keyword>
<accession>A0A9X2AM88</accession>
<comment type="caution">
    <text evidence="3">The sequence shown here is derived from an EMBL/GenBank/DDBJ whole genome shotgun (WGS) entry which is preliminary data.</text>
</comment>
<feature type="transmembrane region" description="Helical" evidence="1">
    <location>
        <begin position="24"/>
        <end position="46"/>
    </location>
</feature>